<dbReference type="Proteomes" id="UP001473302">
    <property type="component" value="Unassembled WGS sequence"/>
</dbReference>
<keyword evidence="2 5" id="KW-0812">Transmembrane</keyword>
<sequence length="432" mass="48307">MSATQLKLMPIVDGRASEESEVFSLREEDPMSLPSEALLDDDTKAQPKSIVKSSAINLFWILMWYIFATILSVYNKWMFSAEYYGFQYPLFVTSFHMIVQFTFSGTSLLLVPKLRPKKRPSVSDYLYKVLPCALATSLDIGLSNLSLKTITLSFYTMCKSSTLAFVLIFAFLFKLEKPSWKLILIIIIISLGVILMVSDETNFEMVGFIQVMAASACGGLRWSLTEVLLRKESMGLTNPFASIFFLAPAQAIILLIISAIVEGYITIFGSQFFSSFSIGLHTMGIILAGGSLAFVMITSEFFLIKRTSVVTLSVCGIFKEVATIFISSLVFGDILTIINIIGLCITLFGIGLYNWFKLKIVTARARKVQHADEEEEDEDQTNKNSSHHLYSTVAESTPILLVDGGLSTYRDSDDNAHLLQSDDEENNRYEMR</sequence>
<evidence type="ECO:0000256" key="5">
    <source>
        <dbReference type="SAM" id="Phobius"/>
    </source>
</evidence>
<keyword evidence="4 5" id="KW-0472">Membrane</keyword>
<feature type="transmembrane region" description="Helical" evidence="5">
    <location>
        <begin position="203"/>
        <end position="224"/>
    </location>
</feature>
<feature type="transmembrane region" description="Helical" evidence="5">
    <location>
        <begin position="180"/>
        <end position="197"/>
    </location>
</feature>
<feature type="domain" description="Sugar phosphate transporter" evidence="6">
    <location>
        <begin position="59"/>
        <end position="354"/>
    </location>
</feature>
<evidence type="ECO:0000313" key="7">
    <source>
        <dbReference type="EMBL" id="GAA5814473.1"/>
    </source>
</evidence>
<accession>A0ABP9Z5T5</accession>
<evidence type="ECO:0000313" key="8">
    <source>
        <dbReference type="Proteomes" id="UP001473302"/>
    </source>
</evidence>
<feature type="transmembrane region" description="Helical" evidence="5">
    <location>
        <begin position="125"/>
        <end position="146"/>
    </location>
</feature>
<gene>
    <name evidence="7" type="ORF">MFLAVUS_007970</name>
</gene>
<evidence type="ECO:0000259" key="6">
    <source>
        <dbReference type="Pfam" id="PF03151"/>
    </source>
</evidence>
<feature type="transmembrane region" description="Helical" evidence="5">
    <location>
        <begin position="337"/>
        <end position="356"/>
    </location>
</feature>
<name>A0ABP9Z5T5_9FUNG</name>
<evidence type="ECO:0000256" key="2">
    <source>
        <dbReference type="ARBA" id="ARBA00022692"/>
    </source>
</evidence>
<protein>
    <recommendedName>
        <fullName evidence="6">Sugar phosphate transporter domain-containing protein</fullName>
    </recommendedName>
</protein>
<dbReference type="InterPro" id="IPR050186">
    <property type="entry name" value="TPT_transporter"/>
</dbReference>
<dbReference type="PANTHER" id="PTHR11132">
    <property type="entry name" value="SOLUTE CARRIER FAMILY 35"/>
    <property type="match status" value="1"/>
</dbReference>
<feature type="transmembrane region" description="Helical" evidence="5">
    <location>
        <begin position="309"/>
        <end position="331"/>
    </location>
</feature>
<proteinExistence type="predicted"/>
<reference evidence="7 8" key="1">
    <citation type="submission" date="2024-04" db="EMBL/GenBank/DDBJ databases">
        <title>genome sequences of Mucor flavus KT1a and Helicostylum pulchrum KT1b strains isolated from the surface of a dry-aged beef.</title>
        <authorList>
            <person name="Toyotome T."/>
            <person name="Hosono M."/>
            <person name="Torimaru M."/>
            <person name="Fukuda K."/>
            <person name="Mikami N."/>
        </authorList>
    </citation>
    <scope>NUCLEOTIDE SEQUENCE [LARGE SCALE GENOMIC DNA]</scope>
    <source>
        <strain evidence="7 8">KT1a</strain>
    </source>
</reference>
<dbReference type="SUPFAM" id="SSF103481">
    <property type="entry name" value="Multidrug resistance efflux transporter EmrE"/>
    <property type="match status" value="1"/>
</dbReference>
<feature type="transmembrane region" description="Helical" evidence="5">
    <location>
        <begin position="54"/>
        <end position="74"/>
    </location>
</feature>
<evidence type="ECO:0000256" key="1">
    <source>
        <dbReference type="ARBA" id="ARBA00004141"/>
    </source>
</evidence>
<dbReference type="Pfam" id="PF03151">
    <property type="entry name" value="TPT"/>
    <property type="match status" value="1"/>
</dbReference>
<feature type="transmembrane region" description="Helical" evidence="5">
    <location>
        <begin position="94"/>
        <end position="113"/>
    </location>
</feature>
<dbReference type="InterPro" id="IPR004853">
    <property type="entry name" value="Sugar_P_trans_dom"/>
</dbReference>
<comment type="subcellular location">
    <subcellularLocation>
        <location evidence="1">Membrane</location>
        <topology evidence="1">Multi-pass membrane protein</topology>
    </subcellularLocation>
</comment>
<organism evidence="7 8">
    <name type="scientific">Mucor flavus</name>
    <dbReference type="NCBI Taxonomy" id="439312"/>
    <lineage>
        <taxon>Eukaryota</taxon>
        <taxon>Fungi</taxon>
        <taxon>Fungi incertae sedis</taxon>
        <taxon>Mucoromycota</taxon>
        <taxon>Mucoromycotina</taxon>
        <taxon>Mucoromycetes</taxon>
        <taxon>Mucorales</taxon>
        <taxon>Mucorineae</taxon>
        <taxon>Mucoraceae</taxon>
        <taxon>Mucor</taxon>
    </lineage>
</organism>
<evidence type="ECO:0000256" key="4">
    <source>
        <dbReference type="ARBA" id="ARBA00023136"/>
    </source>
</evidence>
<feature type="transmembrane region" description="Helical" evidence="5">
    <location>
        <begin position="152"/>
        <end position="173"/>
    </location>
</feature>
<dbReference type="InterPro" id="IPR037185">
    <property type="entry name" value="EmrE-like"/>
</dbReference>
<dbReference type="EMBL" id="BAABUK010000021">
    <property type="protein sequence ID" value="GAA5814473.1"/>
    <property type="molecule type" value="Genomic_DNA"/>
</dbReference>
<feature type="transmembrane region" description="Helical" evidence="5">
    <location>
        <begin position="236"/>
        <end position="260"/>
    </location>
</feature>
<feature type="transmembrane region" description="Helical" evidence="5">
    <location>
        <begin position="272"/>
        <end position="297"/>
    </location>
</feature>
<keyword evidence="8" id="KW-1185">Reference proteome</keyword>
<evidence type="ECO:0000256" key="3">
    <source>
        <dbReference type="ARBA" id="ARBA00022989"/>
    </source>
</evidence>
<comment type="caution">
    <text evidence="7">The sequence shown here is derived from an EMBL/GenBank/DDBJ whole genome shotgun (WGS) entry which is preliminary data.</text>
</comment>
<keyword evidence="3 5" id="KW-1133">Transmembrane helix</keyword>